<keyword evidence="5" id="KW-1185">Reference proteome</keyword>
<feature type="transmembrane region" description="Helical" evidence="2">
    <location>
        <begin position="50"/>
        <end position="72"/>
    </location>
</feature>
<dbReference type="Pfam" id="PF14364">
    <property type="entry name" value="DUF4408"/>
    <property type="match status" value="1"/>
</dbReference>
<feature type="compositionally biased region" description="Basic and acidic residues" evidence="1">
    <location>
        <begin position="168"/>
        <end position="207"/>
    </location>
</feature>
<comment type="caution">
    <text evidence="4">The sequence shown here is derived from an EMBL/GenBank/DDBJ whole genome shotgun (WGS) entry which is preliminary data.</text>
</comment>
<gene>
    <name evidence="4" type="ORF">SAY87_004128</name>
</gene>
<evidence type="ECO:0000313" key="4">
    <source>
        <dbReference type="EMBL" id="KAK4750646.1"/>
    </source>
</evidence>
<sequence length="265" mass="29185">MTRLYYILDITLNCQTIFVVKRVKMAIRFSSLGSSSLGSGSVWRILSIKVLLTSATVLSMAVLMKASVPAIADFVISEAPSVYGFMNSWLSPLYLYIFVNCIIISIVASSKFQRTVEEVPPVSPPSPAESVKAFGGDVQVVSESATHDPGSPPLGWSGTFYDESWRKDEEKEYGGEEKGALDGESNKLDGDEVEVLRPAKVPERNDSTELLFMNIDEEEEEEKKKKKKKKSPVSGRFPASKSAKYSFEGSSLESKNHGALLYMLS</sequence>
<keyword evidence="2" id="KW-1133">Transmembrane helix</keyword>
<feature type="transmembrane region" description="Helical" evidence="2">
    <location>
        <begin position="92"/>
        <end position="109"/>
    </location>
</feature>
<dbReference type="AlphaFoldDB" id="A0AAN7PLB7"/>
<evidence type="ECO:0000313" key="5">
    <source>
        <dbReference type="Proteomes" id="UP001345219"/>
    </source>
</evidence>
<dbReference type="EMBL" id="JAXIOK010000017">
    <property type="protein sequence ID" value="KAK4750646.1"/>
    <property type="molecule type" value="Genomic_DNA"/>
</dbReference>
<organism evidence="4 5">
    <name type="scientific">Trapa incisa</name>
    <dbReference type="NCBI Taxonomy" id="236973"/>
    <lineage>
        <taxon>Eukaryota</taxon>
        <taxon>Viridiplantae</taxon>
        <taxon>Streptophyta</taxon>
        <taxon>Embryophyta</taxon>
        <taxon>Tracheophyta</taxon>
        <taxon>Spermatophyta</taxon>
        <taxon>Magnoliopsida</taxon>
        <taxon>eudicotyledons</taxon>
        <taxon>Gunneridae</taxon>
        <taxon>Pentapetalae</taxon>
        <taxon>rosids</taxon>
        <taxon>malvids</taxon>
        <taxon>Myrtales</taxon>
        <taxon>Lythraceae</taxon>
        <taxon>Trapa</taxon>
    </lineage>
</organism>
<accession>A0AAN7PLB7</accession>
<feature type="domain" description="DUF4408" evidence="3">
    <location>
        <begin position="80"/>
        <end position="112"/>
    </location>
</feature>
<feature type="region of interest" description="Disordered" evidence="1">
    <location>
        <begin position="168"/>
        <end position="251"/>
    </location>
</feature>
<name>A0AAN7PLB7_9MYRT</name>
<evidence type="ECO:0000256" key="1">
    <source>
        <dbReference type="SAM" id="MobiDB-lite"/>
    </source>
</evidence>
<dbReference type="Proteomes" id="UP001345219">
    <property type="component" value="Chromosome 4"/>
</dbReference>
<keyword evidence="2" id="KW-0472">Membrane</keyword>
<proteinExistence type="predicted"/>
<protein>
    <recommendedName>
        <fullName evidence="3">DUF4408 domain-containing protein</fullName>
    </recommendedName>
</protein>
<reference evidence="4 5" key="1">
    <citation type="journal article" date="2023" name="Hortic Res">
        <title>Pangenome of water caltrop reveals structural variations and asymmetric subgenome divergence after allopolyploidization.</title>
        <authorList>
            <person name="Zhang X."/>
            <person name="Chen Y."/>
            <person name="Wang L."/>
            <person name="Yuan Y."/>
            <person name="Fang M."/>
            <person name="Shi L."/>
            <person name="Lu R."/>
            <person name="Comes H.P."/>
            <person name="Ma Y."/>
            <person name="Chen Y."/>
            <person name="Huang G."/>
            <person name="Zhou Y."/>
            <person name="Zheng Z."/>
            <person name="Qiu Y."/>
        </authorList>
    </citation>
    <scope>NUCLEOTIDE SEQUENCE [LARGE SCALE GENOMIC DNA]</scope>
    <source>
        <tissue evidence="4">Roots</tissue>
    </source>
</reference>
<evidence type="ECO:0000256" key="2">
    <source>
        <dbReference type="SAM" id="Phobius"/>
    </source>
</evidence>
<dbReference type="InterPro" id="IPR025520">
    <property type="entry name" value="DUF4408"/>
</dbReference>
<keyword evidence="2" id="KW-0812">Transmembrane</keyword>
<evidence type="ECO:0000259" key="3">
    <source>
        <dbReference type="Pfam" id="PF14364"/>
    </source>
</evidence>